<comment type="caution">
    <text evidence="15">The sequence shown here is derived from an EMBL/GenBank/DDBJ whole genome shotgun (WGS) entry which is preliminary data.</text>
</comment>
<evidence type="ECO:0000256" key="12">
    <source>
        <dbReference type="ARBA" id="ARBA00036099"/>
    </source>
</evidence>
<comment type="similarity">
    <text evidence="2 13">Belongs to the sodium:solute symporter (SSF) (TC 2.A.21) family.</text>
</comment>
<dbReference type="Pfam" id="PF00474">
    <property type="entry name" value="SSF"/>
    <property type="match status" value="1"/>
</dbReference>
<feature type="transmembrane region" description="Helical" evidence="14">
    <location>
        <begin position="159"/>
        <end position="180"/>
    </location>
</feature>
<reference evidence="15" key="1">
    <citation type="journal article" date="2019" name="bioRxiv">
        <title>The Genome of the Zebra Mussel, Dreissena polymorpha: A Resource for Invasive Species Research.</title>
        <authorList>
            <person name="McCartney M.A."/>
            <person name="Auch B."/>
            <person name="Kono T."/>
            <person name="Mallez S."/>
            <person name="Zhang Y."/>
            <person name="Obille A."/>
            <person name="Becker A."/>
            <person name="Abrahante J.E."/>
            <person name="Garbe J."/>
            <person name="Badalamenti J.P."/>
            <person name="Herman A."/>
            <person name="Mangelson H."/>
            <person name="Liachko I."/>
            <person name="Sullivan S."/>
            <person name="Sone E.D."/>
            <person name="Koren S."/>
            <person name="Silverstein K.A.T."/>
            <person name="Beckman K.B."/>
            <person name="Gohl D.M."/>
        </authorList>
    </citation>
    <scope>NUCLEOTIDE SEQUENCE</scope>
    <source>
        <strain evidence="15">Duluth1</strain>
        <tissue evidence="15">Whole animal</tissue>
    </source>
</reference>
<dbReference type="CDD" id="cd11492">
    <property type="entry name" value="SLC5sbd_NIS-SMVT"/>
    <property type="match status" value="1"/>
</dbReference>
<evidence type="ECO:0000256" key="1">
    <source>
        <dbReference type="ARBA" id="ARBA00004651"/>
    </source>
</evidence>
<evidence type="ECO:0000256" key="3">
    <source>
        <dbReference type="ARBA" id="ARBA00022448"/>
    </source>
</evidence>
<evidence type="ECO:0000256" key="5">
    <source>
        <dbReference type="ARBA" id="ARBA00022692"/>
    </source>
</evidence>
<dbReference type="GO" id="GO:0005886">
    <property type="term" value="C:plasma membrane"/>
    <property type="evidence" value="ECO:0007669"/>
    <property type="project" value="UniProtKB-SubCell"/>
</dbReference>
<dbReference type="PANTHER" id="PTHR42985:SF40">
    <property type="entry name" value="LD47995P-RELATED"/>
    <property type="match status" value="1"/>
</dbReference>
<accession>A0A9D4F2L6</accession>
<evidence type="ECO:0000256" key="4">
    <source>
        <dbReference type="ARBA" id="ARBA00022475"/>
    </source>
</evidence>
<feature type="transmembrane region" description="Helical" evidence="14">
    <location>
        <begin position="239"/>
        <end position="257"/>
    </location>
</feature>
<feature type="transmembrane region" description="Helical" evidence="14">
    <location>
        <begin position="84"/>
        <end position="106"/>
    </location>
</feature>
<keyword evidence="3" id="KW-0813">Transport</keyword>
<keyword evidence="8" id="KW-0406">Ion transport</keyword>
<keyword evidence="5 14" id="KW-0812">Transmembrane</keyword>
<feature type="transmembrane region" description="Helical" evidence="14">
    <location>
        <begin position="415"/>
        <end position="436"/>
    </location>
</feature>
<keyword evidence="16" id="KW-1185">Reference proteome</keyword>
<dbReference type="PANTHER" id="PTHR42985">
    <property type="entry name" value="SODIUM-COUPLED MONOCARBOXYLATE TRANSPORTER"/>
    <property type="match status" value="1"/>
</dbReference>
<feature type="transmembrane region" description="Helical" evidence="14">
    <location>
        <begin position="50"/>
        <end position="72"/>
    </location>
</feature>
<evidence type="ECO:0000256" key="13">
    <source>
        <dbReference type="RuleBase" id="RU362091"/>
    </source>
</evidence>
<feature type="transmembrane region" description="Helical" evidence="14">
    <location>
        <begin position="192"/>
        <end position="219"/>
    </location>
</feature>
<feature type="transmembrane region" description="Helical" evidence="14">
    <location>
        <begin position="386"/>
        <end position="409"/>
    </location>
</feature>
<dbReference type="GO" id="GO:0015293">
    <property type="term" value="F:symporter activity"/>
    <property type="evidence" value="ECO:0007669"/>
    <property type="project" value="TreeGrafter"/>
</dbReference>
<dbReference type="PROSITE" id="PS00456">
    <property type="entry name" value="NA_SOLUT_SYMP_1"/>
    <property type="match status" value="1"/>
</dbReference>
<keyword evidence="10" id="KW-0325">Glycoprotein</keyword>
<keyword evidence="9 14" id="KW-0472">Membrane</keyword>
<name>A0A9D4F2L6_DREPO</name>
<dbReference type="AlphaFoldDB" id="A0A9D4F2L6"/>
<evidence type="ECO:0000256" key="6">
    <source>
        <dbReference type="ARBA" id="ARBA00022989"/>
    </source>
</evidence>
<evidence type="ECO:0008006" key="17">
    <source>
        <dbReference type="Google" id="ProtNLM"/>
    </source>
</evidence>
<evidence type="ECO:0000313" key="15">
    <source>
        <dbReference type="EMBL" id="KAH3791215.1"/>
    </source>
</evidence>
<keyword evidence="7" id="KW-0915">Sodium</keyword>
<proteinExistence type="inferred from homology"/>
<reference evidence="15" key="2">
    <citation type="submission" date="2020-11" db="EMBL/GenBank/DDBJ databases">
        <authorList>
            <person name="McCartney M.A."/>
            <person name="Auch B."/>
            <person name="Kono T."/>
            <person name="Mallez S."/>
            <person name="Becker A."/>
            <person name="Gohl D.M."/>
            <person name="Silverstein K.A.T."/>
            <person name="Koren S."/>
            <person name="Bechman K.B."/>
            <person name="Herman A."/>
            <person name="Abrahante J.E."/>
            <person name="Garbe J."/>
        </authorList>
    </citation>
    <scope>NUCLEOTIDE SEQUENCE</scope>
    <source>
        <strain evidence="15">Duluth1</strain>
        <tissue evidence="15">Whole animal</tissue>
    </source>
</reference>
<dbReference type="PROSITE" id="PS50283">
    <property type="entry name" value="NA_SOLUT_SYMP_3"/>
    <property type="match status" value="1"/>
</dbReference>
<comment type="subcellular location">
    <subcellularLocation>
        <location evidence="1">Cell membrane</location>
        <topology evidence="1">Multi-pass membrane protein</topology>
    </subcellularLocation>
</comment>
<organism evidence="15 16">
    <name type="scientific">Dreissena polymorpha</name>
    <name type="common">Zebra mussel</name>
    <name type="synonym">Mytilus polymorpha</name>
    <dbReference type="NCBI Taxonomy" id="45954"/>
    <lineage>
        <taxon>Eukaryota</taxon>
        <taxon>Metazoa</taxon>
        <taxon>Spiralia</taxon>
        <taxon>Lophotrochozoa</taxon>
        <taxon>Mollusca</taxon>
        <taxon>Bivalvia</taxon>
        <taxon>Autobranchia</taxon>
        <taxon>Heteroconchia</taxon>
        <taxon>Euheterodonta</taxon>
        <taxon>Imparidentia</taxon>
        <taxon>Neoheterodontei</taxon>
        <taxon>Myida</taxon>
        <taxon>Dreissenoidea</taxon>
        <taxon>Dreissenidae</taxon>
        <taxon>Dreissena</taxon>
    </lineage>
</organism>
<dbReference type="GO" id="GO:0098660">
    <property type="term" value="P:inorganic ion transmembrane transport"/>
    <property type="evidence" value="ECO:0007669"/>
    <property type="project" value="UniProtKB-ARBA"/>
</dbReference>
<keyword evidence="4" id="KW-1003">Cell membrane</keyword>
<keyword evidence="6 14" id="KW-1133">Transmembrane helix</keyword>
<dbReference type="Proteomes" id="UP000828390">
    <property type="component" value="Unassembled WGS sequence"/>
</dbReference>
<sequence>MTTTFSALDYCLFVAVLLVSAIVGVYYMLKERWAAKQATSDDLLMGGRQMAVFPVAMSLIASYMSAITVLGIPTEMYVFGSQYWLVALSGILTYPVTCHVFLPFFHKMHLNSAYQYLEIRFSPTTRYLASIIFSVEMILYMAVVLYAPALALNEVTGLSLWGSILAVGVVVTFYTSMGGLRAVLWTDTFQTLVVIFGLIGIIGIGSSQLGGLGRVWNIASEGGRINFWNFSISPFERCTFWGLTVGSFIGQLTIYGANQTMLQRYMSISDVRKSQLALYVSLPVTIGLVTLVCISGLVIYAAYHTCDPFLAGELISRDQLLPYYVMETLGSIPGVPGLFVACIFSAALSSISSCLNALSITLLEDLIKPALHMRRSALTAQAETKLAKLLGAAGGLVVIGFAFLSTILGTTVLQIMISVLGMAGGPLLGLFLMGMFMPCVNSKAGHNNL</sequence>
<protein>
    <recommendedName>
        <fullName evidence="17">Sodium-coupled monocarboxylate transporter 1</fullName>
    </recommendedName>
</protein>
<dbReference type="EMBL" id="JAIWYP010000007">
    <property type="protein sequence ID" value="KAH3791215.1"/>
    <property type="molecule type" value="Genomic_DNA"/>
</dbReference>
<gene>
    <name evidence="15" type="ORF">DPMN_144695</name>
</gene>
<dbReference type="InterPro" id="IPR038377">
    <property type="entry name" value="Na/Glc_symporter_sf"/>
</dbReference>
<evidence type="ECO:0000256" key="10">
    <source>
        <dbReference type="ARBA" id="ARBA00023180"/>
    </source>
</evidence>
<dbReference type="GO" id="GO:0006814">
    <property type="term" value="P:sodium ion transport"/>
    <property type="evidence" value="ECO:0007669"/>
    <property type="project" value="UniProtKB-KW"/>
</dbReference>
<comment type="catalytic activity">
    <reaction evidence="12">
        <text>iodide(out) + 2 Na(+)(out) = iodide(in) + 2 Na(+)(in)</text>
        <dbReference type="Rhea" id="RHEA:71207"/>
        <dbReference type="ChEBI" id="CHEBI:16382"/>
        <dbReference type="ChEBI" id="CHEBI:29101"/>
    </reaction>
</comment>
<dbReference type="Gene3D" id="1.20.1730.10">
    <property type="entry name" value="Sodium/glucose cotransporter"/>
    <property type="match status" value="1"/>
</dbReference>
<keyword evidence="11" id="KW-0739">Sodium transport</keyword>
<feature type="transmembrane region" description="Helical" evidence="14">
    <location>
        <begin position="278"/>
        <end position="303"/>
    </location>
</feature>
<dbReference type="NCBIfam" id="TIGR00813">
    <property type="entry name" value="sss"/>
    <property type="match status" value="1"/>
</dbReference>
<evidence type="ECO:0000256" key="11">
    <source>
        <dbReference type="ARBA" id="ARBA00023201"/>
    </source>
</evidence>
<evidence type="ECO:0000313" key="16">
    <source>
        <dbReference type="Proteomes" id="UP000828390"/>
    </source>
</evidence>
<feature type="transmembrane region" description="Helical" evidence="14">
    <location>
        <begin position="127"/>
        <end position="147"/>
    </location>
</feature>
<evidence type="ECO:0000256" key="2">
    <source>
        <dbReference type="ARBA" id="ARBA00006434"/>
    </source>
</evidence>
<feature type="transmembrane region" description="Helical" evidence="14">
    <location>
        <begin position="12"/>
        <end position="29"/>
    </location>
</feature>
<evidence type="ECO:0000256" key="9">
    <source>
        <dbReference type="ARBA" id="ARBA00023136"/>
    </source>
</evidence>
<feature type="transmembrane region" description="Helical" evidence="14">
    <location>
        <begin position="338"/>
        <end position="366"/>
    </location>
</feature>
<evidence type="ECO:0000256" key="8">
    <source>
        <dbReference type="ARBA" id="ARBA00023065"/>
    </source>
</evidence>
<evidence type="ECO:0000256" key="14">
    <source>
        <dbReference type="SAM" id="Phobius"/>
    </source>
</evidence>
<dbReference type="InterPro" id="IPR001734">
    <property type="entry name" value="Na/solute_symporter"/>
</dbReference>
<dbReference type="InterPro" id="IPR051163">
    <property type="entry name" value="Sodium:Solute_Symporter_SSF"/>
</dbReference>
<dbReference type="InterPro" id="IPR018212">
    <property type="entry name" value="Na/solute_symporter_CS"/>
</dbReference>
<dbReference type="GO" id="GO:0015075">
    <property type="term" value="F:monoatomic ion transmembrane transporter activity"/>
    <property type="evidence" value="ECO:0007669"/>
    <property type="project" value="UniProtKB-ARBA"/>
</dbReference>
<evidence type="ECO:0000256" key="7">
    <source>
        <dbReference type="ARBA" id="ARBA00023053"/>
    </source>
</evidence>